<feature type="region of interest" description="Disordered" evidence="9">
    <location>
        <begin position="434"/>
        <end position="548"/>
    </location>
</feature>
<evidence type="ECO:0000256" key="1">
    <source>
        <dbReference type="ARBA" id="ARBA00004167"/>
    </source>
</evidence>
<feature type="compositionally biased region" description="Basic and acidic residues" evidence="9">
    <location>
        <begin position="530"/>
        <end position="539"/>
    </location>
</feature>
<dbReference type="EMBL" id="JAUUTY010000002">
    <property type="protein sequence ID" value="KAK1679161.1"/>
    <property type="molecule type" value="Genomic_DNA"/>
</dbReference>
<comment type="similarity">
    <text evidence="6">Belongs to the formin-like family. Class-I subfamily.</text>
</comment>
<evidence type="ECO:0000256" key="4">
    <source>
        <dbReference type="ARBA" id="ARBA00022989"/>
    </source>
</evidence>
<keyword evidence="3" id="KW-0732">Signal</keyword>
<evidence type="ECO:0000256" key="3">
    <source>
        <dbReference type="ARBA" id="ARBA00022729"/>
    </source>
</evidence>
<feature type="compositionally biased region" description="Low complexity" evidence="9">
    <location>
        <begin position="435"/>
        <end position="446"/>
    </location>
</feature>
<feature type="region of interest" description="Disordered" evidence="9">
    <location>
        <begin position="313"/>
        <end position="355"/>
    </location>
</feature>
<feature type="region of interest" description="Disordered" evidence="9">
    <location>
        <begin position="590"/>
        <end position="613"/>
    </location>
</feature>
<keyword evidence="2" id="KW-0812">Transmembrane</keyword>
<dbReference type="Pfam" id="PF02181">
    <property type="entry name" value="FH2"/>
    <property type="match status" value="1"/>
</dbReference>
<name>A0AAD8TAY5_LOLMU</name>
<keyword evidence="8" id="KW-0175">Coiled coil</keyword>
<dbReference type="SMART" id="SM00498">
    <property type="entry name" value="FH2"/>
    <property type="match status" value="1"/>
</dbReference>
<feature type="coiled-coil region" evidence="8">
    <location>
        <begin position="29"/>
        <end position="63"/>
    </location>
</feature>
<feature type="domain" description="FH2" evidence="10">
    <location>
        <begin position="537"/>
        <end position="944"/>
    </location>
</feature>
<comment type="subcellular location">
    <subcellularLocation>
        <location evidence="1">Membrane</location>
        <topology evidence="1">Single-pass membrane protein</topology>
    </subcellularLocation>
</comment>
<dbReference type="SUPFAM" id="SSF101447">
    <property type="entry name" value="Formin homology 2 domain (FH2 domain)"/>
    <property type="match status" value="1"/>
</dbReference>
<dbReference type="InterPro" id="IPR042201">
    <property type="entry name" value="FH2_Formin_sf"/>
</dbReference>
<evidence type="ECO:0000256" key="6">
    <source>
        <dbReference type="ARBA" id="ARBA00025793"/>
    </source>
</evidence>
<sequence length="944" mass="102419">MLDVATRFIGLEAENKQLRSDYELEHSRANVMADKLKAAEGALEEAKASLAAAEQCLEDEKSLQEARDEDIRKRLEALNTSLLRCTEHPTMLPDHGKIDSTLDTLKLLEENRIYGRNVINNCRKVVARLDGHFFPTQELVEGYDLMELAKSFYGSVDPFINYRRSQRQSCVEVAMATLMQHDDSEFSVAAPSMGTRAVAAAVFALLLRELLWSAAAATAAEHADGASAPRRSLHQPFFPIQWSPPPPASGGAAVPPPPAAAAAASTSGSGRSAPGLTNIIAIALTGGLVALAVLSYSCVLLWRRVADNLDDDDERATATAKPAGAVPARVPSDVGSSSRRHRSPPPSSTASDAIYLDPLTSAMEVRQHRSSPDLRPLQLTATTLASPDLRPLPPLKRAAAAQPPPPTPPLTGTTEYSSSDEDHATFYTARKTAMSSFSRSTSQRSTLETAPPPPAPLPVSVAPPPPPPVPAPAAPQPRASHPRPPRPPAPPPLPRQRLLRPMPSESPPPAALANLSLTSPLPDASSVLDRGAENSDVQRESTQPPSLKPLHWDKLRAISGRTTVWDQVKNSDSFRVDEAAMESLFPKNGAAAAAGNSDQGAPTRGPWKQQQSRLLDPKRLQNVAIMLKALNVTADEVIAALVHGNLEDKPEFYETLAKMAPTKEEELKLKRYSGDLSKIDPAERFLKSVLDVPFAFKRVDAMLYRANFDTEVNYLKKSFGTLEAACSDLRSSNLFLKLLDTVLKTGNHMNDGTNRGKASAIKLDSLLKLADVKSADGKTTLLHFVVQEIIRSEGFDSDQTATDPGSGSKEQFKKDGLKVYAGLSVQLSNVKKAATLEMDTLSGSVLRLATDLEKVKLVLQLKETCPDQGSSTKFFETMDTFLRRAQMEIESMKVAERSALQRVKETTQYFHGDATIEEPHPLRVFMVGDQVRPSPQILNELPSA</sequence>
<dbReference type="PROSITE" id="PS51444">
    <property type="entry name" value="FH2"/>
    <property type="match status" value="1"/>
</dbReference>
<dbReference type="GO" id="GO:0045010">
    <property type="term" value="P:actin nucleation"/>
    <property type="evidence" value="ECO:0007669"/>
    <property type="project" value="InterPro"/>
</dbReference>
<reference evidence="11" key="1">
    <citation type="submission" date="2023-07" db="EMBL/GenBank/DDBJ databases">
        <title>A chromosome-level genome assembly of Lolium multiflorum.</title>
        <authorList>
            <person name="Chen Y."/>
            <person name="Copetti D."/>
            <person name="Kolliker R."/>
            <person name="Studer B."/>
        </authorList>
    </citation>
    <scope>NUCLEOTIDE SEQUENCE</scope>
    <source>
        <strain evidence="11">02402/16</strain>
        <tissue evidence="11">Leaf</tissue>
    </source>
</reference>
<protein>
    <recommendedName>
        <fullName evidence="7">Formin-like protein</fullName>
    </recommendedName>
</protein>
<evidence type="ECO:0000259" key="10">
    <source>
        <dbReference type="PROSITE" id="PS51444"/>
    </source>
</evidence>
<organism evidence="11 12">
    <name type="scientific">Lolium multiflorum</name>
    <name type="common">Italian ryegrass</name>
    <name type="synonym">Lolium perenne subsp. multiflorum</name>
    <dbReference type="NCBI Taxonomy" id="4521"/>
    <lineage>
        <taxon>Eukaryota</taxon>
        <taxon>Viridiplantae</taxon>
        <taxon>Streptophyta</taxon>
        <taxon>Embryophyta</taxon>
        <taxon>Tracheophyta</taxon>
        <taxon>Spermatophyta</taxon>
        <taxon>Magnoliopsida</taxon>
        <taxon>Liliopsida</taxon>
        <taxon>Poales</taxon>
        <taxon>Poaceae</taxon>
        <taxon>BOP clade</taxon>
        <taxon>Pooideae</taxon>
        <taxon>Poodae</taxon>
        <taxon>Poeae</taxon>
        <taxon>Poeae Chloroplast Group 2 (Poeae type)</taxon>
        <taxon>Loliodinae</taxon>
        <taxon>Loliinae</taxon>
        <taxon>Lolium</taxon>
    </lineage>
</organism>
<keyword evidence="12" id="KW-1185">Reference proteome</keyword>
<accession>A0AAD8TAY5</accession>
<evidence type="ECO:0000256" key="8">
    <source>
        <dbReference type="SAM" id="Coils"/>
    </source>
</evidence>
<dbReference type="AlphaFoldDB" id="A0AAD8TAY5"/>
<evidence type="ECO:0000256" key="2">
    <source>
        <dbReference type="ARBA" id="ARBA00022692"/>
    </source>
</evidence>
<evidence type="ECO:0000313" key="11">
    <source>
        <dbReference type="EMBL" id="KAK1679161.1"/>
    </source>
</evidence>
<feature type="region of interest" description="Disordered" evidence="9">
    <location>
        <begin position="244"/>
        <end position="271"/>
    </location>
</feature>
<feature type="compositionally biased region" description="Pro residues" evidence="9">
    <location>
        <begin position="244"/>
        <end position="259"/>
    </location>
</feature>
<dbReference type="InterPro" id="IPR027643">
    <property type="entry name" value="Formin-like_plant"/>
</dbReference>
<evidence type="ECO:0000256" key="5">
    <source>
        <dbReference type="ARBA" id="ARBA00023136"/>
    </source>
</evidence>
<proteinExistence type="inferred from homology"/>
<evidence type="ECO:0000256" key="9">
    <source>
        <dbReference type="SAM" id="MobiDB-lite"/>
    </source>
</evidence>
<feature type="compositionally biased region" description="Pro residues" evidence="9">
    <location>
        <begin position="450"/>
        <end position="475"/>
    </location>
</feature>
<evidence type="ECO:0000256" key="7">
    <source>
        <dbReference type="RuleBase" id="RU361260"/>
    </source>
</evidence>
<comment type="caution">
    <text evidence="11">The sequence shown here is derived from an EMBL/GenBank/DDBJ whole genome shotgun (WGS) entry which is preliminary data.</text>
</comment>
<dbReference type="GO" id="GO:0051015">
    <property type="term" value="F:actin filament binding"/>
    <property type="evidence" value="ECO:0007669"/>
    <property type="project" value="InterPro"/>
</dbReference>
<keyword evidence="4" id="KW-1133">Transmembrane helix</keyword>
<dbReference type="GO" id="GO:0016020">
    <property type="term" value="C:membrane"/>
    <property type="evidence" value="ECO:0007669"/>
    <property type="project" value="UniProtKB-SubCell"/>
</dbReference>
<dbReference type="InterPro" id="IPR015425">
    <property type="entry name" value="FH2_Formin"/>
</dbReference>
<dbReference type="Gene3D" id="1.20.58.2220">
    <property type="entry name" value="Formin, FH2 domain"/>
    <property type="match status" value="1"/>
</dbReference>
<dbReference type="PANTHER" id="PTHR23213:SF257">
    <property type="entry name" value="FORMIN-LIKE PROTEIN 13"/>
    <property type="match status" value="1"/>
</dbReference>
<gene>
    <name evidence="11" type="ORF">QYE76_040009</name>
</gene>
<feature type="compositionally biased region" description="Low complexity" evidence="9">
    <location>
        <begin position="260"/>
        <end position="271"/>
    </location>
</feature>
<dbReference type="Proteomes" id="UP001231189">
    <property type="component" value="Unassembled WGS sequence"/>
</dbReference>
<keyword evidence="5" id="KW-0472">Membrane</keyword>
<feature type="compositionally biased region" description="Pro residues" evidence="9">
    <location>
        <begin position="485"/>
        <end position="494"/>
    </location>
</feature>
<evidence type="ECO:0000313" key="12">
    <source>
        <dbReference type="Proteomes" id="UP001231189"/>
    </source>
</evidence>
<feature type="region of interest" description="Disordered" evidence="9">
    <location>
        <begin position="384"/>
        <end position="420"/>
    </location>
</feature>
<dbReference type="PANTHER" id="PTHR23213">
    <property type="entry name" value="FORMIN-RELATED"/>
    <property type="match status" value="1"/>
</dbReference>